<dbReference type="OrthoDB" id="9807202at2"/>
<comment type="similarity">
    <text evidence="3">Belongs to the CheD family.</text>
</comment>
<dbReference type="InterPro" id="IPR038592">
    <property type="entry name" value="CheD-like_sf"/>
</dbReference>
<dbReference type="RefSeq" id="WP_064025817.1">
    <property type="nucleotide sequence ID" value="NZ_LUUK01000056.1"/>
</dbReference>
<dbReference type="AlphaFoldDB" id="A0A177P053"/>
<evidence type="ECO:0000256" key="1">
    <source>
        <dbReference type="ARBA" id="ARBA00022500"/>
    </source>
</evidence>
<evidence type="ECO:0000313" key="4">
    <source>
        <dbReference type="EMBL" id="OAI23697.1"/>
    </source>
</evidence>
<comment type="function">
    <text evidence="3">Probably deamidates glutamine residues to glutamate on methyl-accepting chemotaxis receptors (MCPs), playing an important role in chemotaxis.</text>
</comment>
<reference evidence="5" key="1">
    <citation type="submission" date="2016-03" db="EMBL/GenBank/DDBJ databases">
        <authorList>
            <person name="Heylen K."/>
            <person name="De Vos P."/>
            <person name="Vekeman B."/>
        </authorList>
    </citation>
    <scope>NUCLEOTIDE SEQUENCE [LARGE SCALE GENOMIC DNA]</scope>
    <source>
        <strain evidence="5">R-45383</strain>
    </source>
</reference>
<keyword evidence="5" id="KW-1185">Reference proteome</keyword>
<dbReference type="GO" id="GO:0006935">
    <property type="term" value="P:chemotaxis"/>
    <property type="evidence" value="ECO:0007669"/>
    <property type="project" value="UniProtKB-UniRule"/>
</dbReference>
<dbReference type="InterPro" id="IPR005659">
    <property type="entry name" value="Chemorcpt_Glu_NH3ase_CheD"/>
</dbReference>
<dbReference type="PANTHER" id="PTHR35147:SF2">
    <property type="entry name" value="CHEMORECEPTOR GLUTAMINE DEAMIDASE CHED-RELATED"/>
    <property type="match status" value="1"/>
</dbReference>
<dbReference type="CDD" id="cd16352">
    <property type="entry name" value="CheD"/>
    <property type="match status" value="1"/>
</dbReference>
<dbReference type="Pfam" id="PF03975">
    <property type="entry name" value="CheD"/>
    <property type="match status" value="1"/>
</dbReference>
<accession>A0A177P053</accession>
<dbReference type="EMBL" id="LUUK01000056">
    <property type="protein sequence ID" value="OAI23697.1"/>
    <property type="molecule type" value="Genomic_DNA"/>
</dbReference>
<keyword evidence="1 3" id="KW-0145">Chemotaxis</keyword>
<keyword evidence="2 3" id="KW-0378">Hydrolase</keyword>
<dbReference type="PANTHER" id="PTHR35147">
    <property type="entry name" value="CHEMORECEPTOR GLUTAMINE DEAMIDASE CHED-RELATED"/>
    <property type="match status" value="1"/>
</dbReference>
<gene>
    <name evidence="3" type="primary">cheD</name>
    <name evidence="4" type="ORF">A1355_01640</name>
</gene>
<name>A0A177P053_9GAMM</name>
<dbReference type="EC" id="3.5.1.44" evidence="3"/>
<dbReference type="STRING" id="702114.A1355_01640"/>
<evidence type="ECO:0000313" key="5">
    <source>
        <dbReference type="Proteomes" id="UP000077628"/>
    </source>
</evidence>
<comment type="catalytic activity">
    <reaction evidence="3">
        <text>L-glutaminyl-[protein] + H2O = L-glutamyl-[protein] + NH4(+)</text>
        <dbReference type="Rhea" id="RHEA:16441"/>
        <dbReference type="Rhea" id="RHEA-COMP:10207"/>
        <dbReference type="Rhea" id="RHEA-COMP:10208"/>
        <dbReference type="ChEBI" id="CHEBI:15377"/>
        <dbReference type="ChEBI" id="CHEBI:28938"/>
        <dbReference type="ChEBI" id="CHEBI:29973"/>
        <dbReference type="ChEBI" id="CHEBI:30011"/>
        <dbReference type="EC" id="3.5.1.44"/>
    </reaction>
</comment>
<proteinExistence type="inferred from homology"/>
<dbReference type="GO" id="GO:0050568">
    <property type="term" value="F:protein-glutamine glutaminase activity"/>
    <property type="evidence" value="ECO:0007669"/>
    <property type="project" value="UniProtKB-UniRule"/>
</dbReference>
<dbReference type="InterPro" id="IPR011324">
    <property type="entry name" value="Cytotoxic_necrot_fac-like_cat"/>
</dbReference>
<comment type="caution">
    <text evidence="4">The sequence shown here is derived from an EMBL/GenBank/DDBJ whole genome shotgun (WGS) entry which is preliminary data.</text>
</comment>
<evidence type="ECO:0000256" key="3">
    <source>
        <dbReference type="HAMAP-Rule" id="MF_01440"/>
    </source>
</evidence>
<dbReference type="Gene3D" id="3.30.1330.200">
    <property type="match status" value="1"/>
</dbReference>
<dbReference type="Proteomes" id="UP000077628">
    <property type="component" value="Unassembled WGS sequence"/>
</dbReference>
<sequence length="213" mass="23320">MTADTLALAPIQGFEHINRYWDRQRGIQAAKLLPGDYYVTDRAELITTVLGSCVAACVYCPGTGAGGMNHFMLPHTDHARFVSPEERCLSRASRYGNFAMEFLINGVLRYGGCRRDLQVKLFGGASVVANLGGVGVSNVEFVLAYVEREGMALVSYDLGGVFPRKIVFDPRTGSVKLKNLEQLTNDTIVRRESSYQQIVNGMAPEGSVELFTG</sequence>
<evidence type="ECO:0000256" key="2">
    <source>
        <dbReference type="ARBA" id="ARBA00022801"/>
    </source>
</evidence>
<dbReference type="SUPFAM" id="SSF64438">
    <property type="entry name" value="CNF1/YfiH-like putative cysteine hydrolases"/>
    <property type="match status" value="1"/>
</dbReference>
<dbReference type="HAMAP" id="MF_01440">
    <property type="entry name" value="CheD"/>
    <property type="match status" value="1"/>
</dbReference>
<protein>
    <recommendedName>
        <fullName evidence="3">Probable chemoreceptor glutamine deamidase CheD</fullName>
        <ecNumber evidence="3">3.5.1.44</ecNumber>
    </recommendedName>
</protein>
<organism evidence="4 5">
    <name type="scientific">Methylomonas koyamae</name>
    <dbReference type="NCBI Taxonomy" id="702114"/>
    <lineage>
        <taxon>Bacteria</taxon>
        <taxon>Pseudomonadati</taxon>
        <taxon>Pseudomonadota</taxon>
        <taxon>Gammaproteobacteria</taxon>
        <taxon>Methylococcales</taxon>
        <taxon>Methylococcaceae</taxon>
        <taxon>Methylomonas</taxon>
    </lineage>
</organism>